<keyword evidence="1" id="KW-0812">Transmembrane</keyword>
<reference evidence="2 3" key="1">
    <citation type="submission" date="2018-01" db="EMBL/GenBank/DDBJ databases">
        <title>Species boundaries and ecological features among Paraburkholderia terrae DSMZ17804T, P. hospita DSMZ17164T and P. caribensis DSMZ13236T.</title>
        <authorList>
            <person name="Pratama A.A."/>
        </authorList>
    </citation>
    <scope>NUCLEOTIDE SEQUENCE [LARGE SCALE GENOMIC DNA]</scope>
    <source>
        <strain evidence="2 3">DSM 17164</strain>
    </source>
</reference>
<dbReference type="RefSeq" id="WP_090836329.1">
    <property type="nucleotide sequence ID" value="NZ_CADFGJ010000025.1"/>
</dbReference>
<dbReference type="EMBL" id="CP026105">
    <property type="protein sequence ID" value="AUT69239.1"/>
    <property type="molecule type" value="Genomic_DNA"/>
</dbReference>
<protein>
    <submittedName>
        <fullName evidence="2">Flp family type IVb pilin</fullName>
    </submittedName>
</protein>
<evidence type="ECO:0000256" key="1">
    <source>
        <dbReference type="SAM" id="Phobius"/>
    </source>
</evidence>
<dbReference type="InterPro" id="IPR007047">
    <property type="entry name" value="Flp_Fap"/>
</dbReference>
<feature type="transmembrane region" description="Helical" evidence="1">
    <location>
        <begin position="22"/>
        <end position="44"/>
    </location>
</feature>
<accession>A0AAN1J823</accession>
<dbReference type="Proteomes" id="UP000236649">
    <property type="component" value="Chromosome 1"/>
</dbReference>
<sequence>MQIAQSFRAFVRDESGVTAMEYGLIAGFLSLVIVAGLTAGGPALKGIFDQIGTQLAAAKTAMG</sequence>
<evidence type="ECO:0000313" key="2">
    <source>
        <dbReference type="EMBL" id="AUT69239.1"/>
    </source>
</evidence>
<proteinExistence type="predicted"/>
<dbReference type="Pfam" id="PF04964">
    <property type="entry name" value="Flp_Fap"/>
    <property type="match status" value="1"/>
</dbReference>
<dbReference type="KEGG" id="phs:C2L64_13770"/>
<dbReference type="AlphaFoldDB" id="A0AAN1J823"/>
<gene>
    <name evidence="2" type="ORF">C2L64_13770</name>
</gene>
<dbReference type="GeneID" id="55529395"/>
<organism evidence="2 3">
    <name type="scientific">Paraburkholderia hospita</name>
    <dbReference type="NCBI Taxonomy" id="169430"/>
    <lineage>
        <taxon>Bacteria</taxon>
        <taxon>Pseudomonadati</taxon>
        <taxon>Pseudomonadota</taxon>
        <taxon>Betaproteobacteria</taxon>
        <taxon>Burkholderiales</taxon>
        <taxon>Burkholderiaceae</taxon>
        <taxon>Paraburkholderia</taxon>
    </lineage>
</organism>
<keyword evidence="1" id="KW-1133">Transmembrane helix</keyword>
<name>A0AAN1J823_9BURK</name>
<evidence type="ECO:0000313" key="3">
    <source>
        <dbReference type="Proteomes" id="UP000236649"/>
    </source>
</evidence>
<keyword evidence="1" id="KW-0472">Membrane</keyword>